<dbReference type="GO" id="GO:0089702">
    <property type="term" value="F:undecaprenyl-phosphate glucose phosphotransferase activity"/>
    <property type="evidence" value="ECO:0007669"/>
    <property type="project" value="UniProtKB-EC"/>
</dbReference>
<dbReference type="RefSeq" id="WP_180285888.1">
    <property type="nucleotide sequence ID" value="NZ_JABFDB010000035.1"/>
</dbReference>
<feature type="transmembrane region" description="Helical" evidence="8">
    <location>
        <begin position="21"/>
        <end position="51"/>
    </location>
</feature>
<dbReference type="InterPro" id="IPR017475">
    <property type="entry name" value="EPS_sugar_tfrase"/>
</dbReference>
<protein>
    <submittedName>
        <fullName evidence="10">Undecaprenyl-phosphate glucose phosphotransferase</fullName>
        <ecNumber evidence="10">2.7.8.31</ecNumber>
    </submittedName>
</protein>
<dbReference type="EMBL" id="JABFDB010000035">
    <property type="protein sequence ID" value="NYZ24113.1"/>
    <property type="molecule type" value="Genomic_DNA"/>
</dbReference>
<name>A0ABX2TLS0_9PROT</name>
<dbReference type="Pfam" id="PF02397">
    <property type="entry name" value="Bac_transf"/>
    <property type="match status" value="1"/>
</dbReference>
<dbReference type="PANTHER" id="PTHR30576:SF0">
    <property type="entry name" value="UNDECAPRENYL-PHOSPHATE N-ACETYLGALACTOSAMINYL 1-PHOSPHATE TRANSFERASE-RELATED"/>
    <property type="match status" value="1"/>
</dbReference>
<evidence type="ECO:0000256" key="2">
    <source>
        <dbReference type="ARBA" id="ARBA00006464"/>
    </source>
</evidence>
<comment type="caution">
    <text evidence="10">The sequence shown here is derived from an EMBL/GenBank/DDBJ whole genome shotgun (WGS) entry which is preliminary data.</text>
</comment>
<evidence type="ECO:0000313" key="11">
    <source>
        <dbReference type="Proteomes" id="UP000584642"/>
    </source>
</evidence>
<evidence type="ECO:0000256" key="5">
    <source>
        <dbReference type="ARBA" id="ARBA00022989"/>
    </source>
</evidence>
<dbReference type="PANTHER" id="PTHR30576">
    <property type="entry name" value="COLANIC BIOSYNTHESIS UDP-GLUCOSE LIPID CARRIER TRANSFERASE"/>
    <property type="match status" value="1"/>
</dbReference>
<evidence type="ECO:0000256" key="3">
    <source>
        <dbReference type="ARBA" id="ARBA00022679"/>
    </source>
</evidence>
<keyword evidence="4 8" id="KW-0812">Transmembrane</keyword>
<evidence type="ECO:0000256" key="6">
    <source>
        <dbReference type="ARBA" id="ARBA00023136"/>
    </source>
</evidence>
<dbReference type="NCBIfam" id="TIGR03025">
    <property type="entry name" value="EPS_sugtrans"/>
    <property type="match status" value="1"/>
</dbReference>
<sequence>MHYAFIEGPSSEALHRPAVPALGVPLLGGLVAFGEFTILVATALTAYAIYLEGILDAPQLHRYAAVAVIGSALIVAANSWAGLYQPRAMLSLKAQLPRLLGSVSTAALIIVGFGFLLQISSQYSRGWAALWFMASIGSVVAYRVLLTGWLRQQAAAGRFRRHVVVVGTGEEAGRFLARVGGQGAGDLSVSGVFAQGAGPLSGVVGGHPVLGALEDLWLHVRDNPVTDIVLALPWSDEERLRAAIHQVSMLPVDVHILLGAVPQLQSRLMLTQTAGTAVSSMAGTLMLEVAHRPLKGWNAVVKRAEDLVLVGLLLAVFGPLMLLIALAVRLDSPGPAIFRQQRFGFNNRPFEIWKFRTMHVDRGDASGARRTVRGDDRVTRIGRFLRRSSLDELPQLINVLRGEMSMVGPRAHPVSMKAGNALYHEAVSGYIARHRVRPGITGLAQVSGCRGEIDTLEKARRRVDFDLQYIAGFSIWLDLEILARTFVCLLRDDSAY</sequence>
<dbReference type="Proteomes" id="UP000584642">
    <property type="component" value="Unassembled WGS sequence"/>
</dbReference>
<dbReference type="NCBIfam" id="TIGR03023">
    <property type="entry name" value="WcaJ_sugtrans"/>
    <property type="match status" value="1"/>
</dbReference>
<evidence type="ECO:0000256" key="7">
    <source>
        <dbReference type="ARBA" id="ARBA00023169"/>
    </source>
</evidence>
<keyword evidence="6 8" id="KW-0472">Membrane</keyword>
<dbReference type="EC" id="2.7.8.31" evidence="10"/>
<organism evidence="10 11">
    <name type="scientific">Azospirillum oleiclasticum</name>
    <dbReference type="NCBI Taxonomy" id="2735135"/>
    <lineage>
        <taxon>Bacteria</taxon>
        <taxon>Pseudomonadati</taxon>
        <taxon>Pseudomonadota</taxon>
        <taxon>Alphaproteobacteria</taxon>
        <taxon>Rhodospirillales</taxon>
        <taxon>Azospirillaceae</taxon>
        <taxon>Azospirillum</taxon>
    </lineage>
</organism>
<feature type="transmembrane region" description="Helical" evidence="8">
    <location>
        <begin position="307"/>
        <end position="330"/>
    </location>
</feature>
<feature type="transmembrane region" description="Helical" evidence="8">
    <location>
        <begin position="63"/>
        <end position="84"/>
    </location>
</feature>
<evidence type="ECO:0000256" key="1">
    <source>
        <dbReference type="ARBA" id="ARBA00004141"/>
    </source>
</evidence>
<feature type="domain" description="Bacterial sugar transferase" evidence="9">
    <location>
        <begin position="302"/>
        <end position="490"/>
    </location>
</feature>
<evidence type="ECO:0000313" key="10">
    <source>
        <dbReference type="EMBL" id="NYZ24113.1"/>
    </source>
</evidence>
<dbReference type="Gene3D" id="3.40.50.720">
    <property type="entry name" value="NAD(P)-binding Rossmann-like Domain"/>
    <property type="match status" value="1"/>
</dbReference>
<dbReference type="Pfam" id="PF13727">
    <property type="entry name" value="CoA_binding_3"/>
    <property type="match status" value="1"/>
</dbReference>
<keyword evidence="3 10" id="KW-0808">Transferase</keyword>
<evidence type="ECO:0000259" key="9">
    <source>
        <dbReference type="Pfam" id="PF02397"/>
    </source>
</evidence>
<dbReference type="InterPro" id="IPR017473">
    <property type="entry name" value="Undecaprenyl-P_gluc_Ptfrase"/>
</dbReference>
<evidence type="ECO:0000256" key="4">
    <source>
        <dbReference type="ARBA" id="ARBA00022692"/>
    </source>
</evidence>
<feature type="transmembrane region" description="Helical" evidence="8">
    <location>
        <begin position="129"/>
        <end position="150"/>
    </location>
</feature>
<evidence type="ECO:0000256" key="8">
    <source>
        <dbReference type="SAM" id="Phobius"/>
    </source>
</evidence>
<reference evidence="10 11" key="1">
    <citation type="submission" date="2020-05" db="EMBL/GenBank/DDBJ databases">
        <title>Azospirillum oleiclasticum sp. nov, a nitrogen-fixing and heavy crude oil-emulsifying bacterium isolated from the crude oil of Yumen Oilfield.</title>
        <authorList>
            <person name="Wu D."/>
            <person name="Cai M."/>
            <person name="Zhang X."/>
        </authorList>
    </citation>
    <scope>NUCLEOTIDE SEQUENCE [LARGE SCALE GENOMIC DNA]</scope>
    <source>
        <strain evidence="10 11">ROY-1-1-2</strain>
    </source>
</reference>
<proteinExistence type="inferred from homology"/>
<keyword evidence="11" id="KW-1185">Reference proteome</keyword>
<keyword evidence="7" id="KW-0270">Exopolysaccharide synthesis</keyword>
<dbReference type="InterPro" id="IPR003362">
    <property type="entry name" value="Bact_transf"/>
</dbReference>
<gene>
    <name evidence="10" type="ORF">HND93_30790</name>
</gene>
<keyword evidence="5 8" id="KW-1133">Transmembrane helix</keyword>
<comment type="subcellular location">
    <subcellularLocation>
        <location evidence="1">Membrane</location>
        <topology evidence="1">Multi-pass membrane protein</topology>
    </subcellularLocation>
</comment>
<accession>A0ABX2TLS0</accession>
<feature type="transmembrane region" description="Helical" evidence="8">
    <location>
        <begin position="96"/>
        <end position="117"/>
    </location>
</feature>
<comment type="similarity">
    <text evidence="2">Belongs to the bacterial sugar transferase family.</text>
</comment>